<protein>
    <submittedName>
        <fullName evidence="2">Uncharacterized protein</fullName>
    </submittedName>
</protein>
<evidence type="ECO:0000313" key="3">
    <source>
        <dbReference type="Proteomes" id="UP001310890"/>
    </source>
</evidence>
<evidence type="ECO:0000313" key="2">
    <source>
        <dbReference type="EMBL" id="KAK5112373.1"/>
    </source>
</evidence>
<dbReference type="Proteomes" id="UP001310890">
    <property type="component" value="Unassembled WGS sequence"/>
</dbReference>
<organism evidence="2 3">
    <name type="scientific">Meristemomyces frigidus</name>
    <dbReference type="NCBI Taxonomy" id="1508187"/>
    <lineage>
        <taxon>Eukaryota</taxon>
        <taxon>Fungi</taxon>
        <taxon>Dikarya</taxon>
        <taxon>Ascomycota</taxon>
        <taxon>Pezizomycotina</taxon>
        <taxon>Dothideomycetes</taxon>
        <taxon>Dothideomycetidae</taxon>
        <taxon>Mycosphaerellales</taxon>
        <taxon>Teratosphaeriaceae</taxon>
        <taxon>Meristemomyces</taxon>
    </lineage>
</organism>
<sequence>MEASASSPAVAPSITSKSFSFTSISSKAKNKGNVMEMSGPKQRTVPSHDAATDAGDEGEDADIKSCGFLRKKKRTLSPSSKDHNATPVKRTRRKSTKQTIASALPIAKTYLECHPADRRMLDMRRADLPWSEVKLAWETLAGEKVGPSTLPNRYARLLVNFAVVKEDDLGFLMRAKRGVDREWEGRKWGEVSDRVVELGGERYEPELLQRQYKKIMIEHGTVPPEGVEDPDFKDEDDA</sequence>
<dbReference type="AlphaFoldDB" id="A0AAN7TFA9"/>
<reference evidence="2" key="1">
    <citation type="submission" date="2023-08" db="EMBL/GenBank/DDBJ databases">
        <title>Black Yeasts Isolated from many extreme environments.</title>
        <authorList>
            <person name="Coleine C."/>
            <person name="Stajich J.E."/>
            <person name="Selbmann L."/>
        </authorList>
    </citation>
    <scope>NUCLEOTIDE SEQUENCE</scope>
    <source>
        <strain evidence="2">CCFEE 5401</strain>
    </source>
</reference>
<proteinExistence type="predicted"/>
<evidence type="ECO:0000256" key="1">
    <source>
        <dbReference type="SAM" id="MobiDB-lite"/>
    </source>
</evidence>
<feature type="region of interest" description="Disordered" evidence="1">
    <location>
        <begin position="28"/>
        <end position="98"/>
    </location>
</feature>
<accession>A0AAN7TFA9</accession>
<feature type="compositionally biased region" description="Acidic residues" evidence="1">
    <location>
        <begin position="226"/>
        <end position="238"/>
    </location>
</feature>
<feature type="region of interest" description="Disordered" evidence="1">
    <location>
        <begin position="219"/>
        <end position="238"/>
    </location>
</feature>
<dbReference type="EMBL" id="JAVRRL010000031">
    <property type="protein sequence ID" value="KAK5112373.1"/>
    <property type="molecule type" value="Genomic_DNA"/>
</dbReference>
<comment type="caution">
    <text evidence="2">The sequence shown here is derived from an EMBL/GenBank/DDBJ whole genome shotgun (WGS) entry which is preliminary data.</text>
</comment>
<name>A0AAN7TFA9_9PEZI</name>
<gene>
    <name evidence="2" type="ORF">LTR62_004336</name>
</gene>